<evidence type="ECO:0000256" key="2">
    <source>
        <dbReference type="ARBA" id="ARBA00022908"/>
    </source>
</evidence>
<dbReference type="PANTHER" id="PTHR30349:SF64">
    <property type="entry name" value="PROPHAGE INTEGRASE INTD-RELATED"/>
    <property type="match status" value="1"/>
</dbReference>
<dbReference type="Pfam" id="PF14659">
    <property type="entry name" value="Phage_int_SAM_3"/>
    <property type="match status" value="1"/>
</dbReference>
<keyword evidence="3" id="KW-0238">DNA-binding</keyword>
<dbReference type="InterPro" id="IPR004107">
    <property type="entry name" value="Integrase_SAM-like_N"/>
</dbReference>
<protein>
    <submittedName>
        <fullName evidence="7">Integrase-like protein</fullName>
    </submittedName>
</protein>
<keyword evidence="4" id="KW-0233">DNA recombination</keyword>
<dbReference type="Proteomes" id="UP000243542">
    <property type="component" value="Unassembled WGS sequence"/>
</dbReference>
<dbReference type="RefSeq" id="WP_098512222.1">
    <property type="nucleotide sequence ID" value="NZ_JBIAKZ010000002.1"/>
</dbReference>
<dbReference type="GO" id="GO:0015074">
    <property type="term" value="P:DNA integration"/>
    <property type="evidence" value="ECO:0007669"/>
    <property type="project" value="UniProtKB-KW"/>
</dbReference>
<feature type="domain" description="Tyr recombinase" evidence="6">
    <location>
        <begin position="179"/>
        <end position="386"/>
    </location>
</feature>
<sequence length="402" mass="45431">MSVEDRWHHKGTRKRTADYGRGKRWRVRNRGARTLSFHKKSDAQAHDVKVNGDLMKGVVPFDPTAGRVLVSEVVTKWLKERYSDLGTRRTVMSRFKNHILPTFGHLRVCDITQSRVIEWWAEMCEKTKPNGERYATSTLELVYVHFGSFLRAAVKGATKLLPVHPFDGWDVDVPRRDRRVRNIWEQERVNTVLAAMPERERPIGLVSATCGHRQGEAFAVALEDVNRFRKEITIRHQVKRVGGKLVLSKPKGGKIRTVPLADVTATAIAQHAEKHGTTVVRCACCNKDWHIVFTTAKGGLIERAAWNRAVWHPAIQAAELATGGAHGMHNLRHYYASRLIEGGPSHRGASMEQVRDYMGHASIVTTSETYGHLFEQAHERARSLMDDVFSAVAYPLRTAEGQ</sequence>
<dbReference type="InterPro" id="IPR011010">
    <property type="entry name" value="DNA_brk_join_enz"/>
</dbReference>
<gene>
    <name evidence="7" type="ORF">ATK36_3207</name>
</gene>
<dbReference type="InterPro" id="IPR050090">
    <property type="entry name" value="Tyrosine_recombinase_XerCD"/>
</dbReference>
<proteinExistence type="inferred from homology"/>
<dbReference type="GO" id="GO:0003677">
    <property type="term" value="F:DNA binding"/>
    <property type="evidence" value="ECO:0007669"/>
    <property type="project" value="UniProtKB-KW"/>
</dbReference>
<dbReference type="Pfam" id="PF00589">
    <property type="entry name" value="Phage_integrase"/>
    <property type="match status" value="1"/>
</dbReference>
<keyword evidence="2" id="KW-0229">DNA integration</keyword>
<dbReference type="GO" id="GO:0006310">
    <property type="term" value="P:DNA recombination"/>
    <property type="evidence" value="ECO:0007669"/>
    <property type="project" value="UniProtKB-KW"/>
</dbReference>
<dbReference type="SUPFAM" id="SSF56349">
    <property type="entry name" value="DNA breaking-rejoining enzymes"/>
    <property type="match status" value="1"/>
</dbReference>
<dbReference type="InterPro" id="IPR013762">
    <property type="entry name" value="Integrase-like_cat_sf"/>
</dbReference>
<reference evidence="7 8" key="1">
    <citation type="submission" date="2017-10" db="EMBL/GenBank/DDBJ databases">
        <title>Sequencing the genomes of 1000 actinobacteria strains.</title>
        <authorList>
            <person name="Klenk H.-P."/>
        </authorList>
    </citation>
    <scope>NUCLEOTIDE SEQUENCE [LARGE SCALE GENOMIC DNA]</scope>
    <source>
        <strain evidence="7 8">DSM 46092</strain>
    </source>
</reference>
<evidence type="ECO:0000256" key="3">
    <source>
        <dbReference type="ARBA" id="ARBA00023125"/>
    </source>
</evidence>
<dbReference type="Gene3D" id="1.10.443.10">
    <property type="entry name" value="Intergrase catalytic core"/>
    <property type="match status" value="1"/>
</dbReference>
<dbReference type="PROSITE" id="PS51898">
    <property type="entry name" value="TYR_RECOMBINASE"/>
    <property type="match status" value="1"/>
</dbReference>
<evidence type="ECO:0000256" key="4">
    <source>
        <dbReference type="ARBA" id="ARBA00023172"/>
    </source>
</evidence>
<comment type="similarity">
    <text evidence="1">Belongs to the 'phage' integrase family.</text>
</comment>
<dbReference type="AlphaFoldDB" id="A0A2A9FB07"/>
<evidence type="ECO:0000313" key="7">
    <source>
        <dbReference type="EMBL" id="PFG48133.1"/>
    </source>
</evidence>
<feature type="region of interest" description="Disordered" evidence="5">
    <location>
        <begin position="1"/>
        <end position="20"/>
    </location>
</feature>
<dbReference type="InterPro" id="IPR002104">
    <property type="entry name" value="Integrase_catalytic"/>
</dbReference>
<evidence type="ECO:0000259" key="6">
    <source>
        <dbReference type="PROSITE" id="PS51898"/>
    </source>
</evidence>
<evidence type="ECO:0000313" key="8">
    <source>
        <dbReference type="Proteomes" id="UP000243542"/>
    </source>
</evidence>
<keyword evidence="8" id="KW-1185">Reference proteome</keyword>
<dbReference type="Gene3D" id="1.10.150.130">
    <property type="match status" value="1"/>
</dbReference>
<evidence type="ECO:0000256" key="5">
    <source>
        <dbReference type="SAM" id="MobiDB-lite"/>
    </source>
</evidence>
<dbReference type="EMBL" id="PDJK01000002">
    <property type="protein sequence ID" value="PFG48133.1"/>
    <property type="molecule type" value="Genomic_DNA"/>
</dbReference>
<dbReference type="PANTHER" id="PTHR30349">
    <property type="entry name" value="PHAGE INTEGRASE-RELATED"/>
    <property type="match status" value="1"/>
</dbReference>
<evidence type="ECO:0000256" key="1">
    <source>
        <dbReference type="ARBA" id="ARBA00008857"/>
    </source>
</evidence>
<name>A0A2A9FB07_9PSEU</name>
<comment type="caution">
    <text evidence="7">The sequence shown here is derived from an EMBL/GenBank/DDBJ whole genome shotgun (WGS) entry which is preliminary data.</text>
</comment>
<organism evidence="7 8">
    <name type="scientific">Amycolatopsis sulphurea</name>
    <dbReference type="NCBI Taxonomy" id="76022"/>
    <lineage>
        <taxon>Bacteria</taxon>
        <taxon>Bacillati</taxon>
        <taxon>Actinomycetota</taxon>
        <taxon>Actinomycetes</taxon>
        <taxon>Pseudonocardiales</taxon>
        <taxon>Pseudonocardiaceae</taxon>
        <taxon>Amycolatopsis</taxon>
    </lineage>
</organism>
<dbReference type="InterPro" id="IPR010998">
    <property type="entry name" value="Integrase_recombinase_N"/>
</dbReference>
<accession>A0A2A9FB07</accession>